<feature type="transmembrane region" description="Helical" evidence="2">
    <location>
        <begin position="6"/>
        <end position="27"/>
    </location>
</feature>
<protein>
    <submittedName>
        <fullName evidence="3">Uncharacterized protein</fullName>
    </submittedName>
</protein>
<gene>
    <name evidence="3" type="ORF">LCGC14_2602000</name>
</gene>
<evidence type="ECO:0000313" key="3">
    <source>
        <dbReference type="EMBL" id="KKL05841.1"/>
    </source>
</evidence>
<dbReference type="AlphaFoldDB" id="A0A0F9CJH0"/>
<keyword evidence="2" id="KW-1133">Transmembrane helix</keyword>
<comment type="caution">
    <text evidence="3">The sequence shown here is derived from an EMBL/GenBank/DDBJ whole genome shotgun (WGS) entry which is preliminary data.</text>
</comment>
<organism evidence="3">
    <name type="scientific">marine sediment metagenome</name>
    <dbReference type="NCBI Taxonomy" id="412755"/>
    <lineage>
        <taxon>unclassified sequences</taxon>
        <taxon>metagenomes</taxon>
        <taxon>ecological metagenomes</taxon>
    </lineage>
</organism>
<reference evidence="3" key="1">
    <citation type="journal article" date="2015" name="Nature">
        <title>Complex archaea that bridge the gap between prokaryotes and eukaryotes.</title>
        <authorList>
            <person name="Spang A."/>
            <person name="Saw J.H."/>
            <person name="Jorgensen S.L."/>
            <person name="Zaremba-Niedzwiedzka K."/>
            <person name="Martijn J."/>
            <person name="Lind A.E."/>
            <person name="van Eijk R."/>
            <person name="Schleper C."/>
            <person name="Guy L."/>
            <person name="Ettema T.J."/>
        </authorList>
    </citation>
    <scope>NUCLEOTIDE SEQUENCE</scope>
</reference>
<name>A0A0F9CJH0_9ZZZZ</name>
<dbReference type="EMBL" id="LAZR01043953">
    <property type="protein sequence ID" value="KKL05841.1"/>
    <property type="molecule type" value="Genomic_DNA"/>
</dbReference>
<evidence type="ECO:0000256" key="1">
    <source>
        <dbReference type="SAM" id="MobiDB-lite"/>
    </source>
</evidence>
<proteinExistence type="predicted"/>
<feature type="region of interest" description="Disordered" evidence="1">
    <location>
        <begin position="65"/>
        <end position="107"/>
    </location>
</feature>
<accession>A0A0F9CJH0</accession>
<evidence type="ECO:0000256" key="2">
    <source>
        <dbReference type="SAM" id="Phobius"/>
    </source>
</evidence>
<keyword evidence="2" id="KW-0812">Transmembrane</keyword>
<sequence length="327" mass="37822">MFNIIIGLGLGGFVYLATGFMLECALFDPMERFIPQMLAWPFVLCTKDMSLSRVLKEEWRWSKDPPTKGGYQKMTEREDKIPPPPKPESFKASPTKPTHDPFKKNEPVLPTRTVEGPILGYRWWTIKLHKGRYVLQSLTNETLWTERTLQCTNGHGIYCYKNLDMGVGEYPVYGEIEIYGQVVIHENGYRAERALVRRLWLWEAEWLPNFNGPLNIGVKSYFKVKQFEKAAHDLEERYECSVETEPGRVYEEIMTAHRWKQENSKEESWKSEESLKSSKSSPLVSQRLPASTILALSQQNVVNPSQYVKGNPFLSPVDVWKSILPRA</sequence>
<keyword evidence="2" id="KW-0472">Membrane</keyword>
<feature type="compositionally biased region" description="Basic and acidic residues" evidence="1">
    <location>
        <begin position="97"/>
        <end position="106"/>
    </location>
</feature>